<feature type="binding site" evidence="6">
    <location>
        <begin position="67"/>
        <end position="70"/>
    </location>
    <ligand>
        <name>NADP(+)</name>
        <dbReference type="ChEBI" id="CHEBI:58349"/>
    </ligand>
</feature>
<dbReference type="PANTHER" id="PTHR11645:SF0">
    <property type="entry name" value="PYRROLINE-5-CARBOXYLATE REDUCTASE 3"/>
    <property type="match status" value="1"/>
</dbReference>
<dbReference type="GO" id="GO:0055129">
    <property type="term" value="P:L-proline biosynthetic process"/>
    <property type="evidence" value="ECO:0007669"/>
    <property type="project" value="UniProtKB-UniRule"/>
</dbReference>
<dbReference type="OrthoDB" id="9805754at2"/>
<evidence type="ECO:0000313" key="10">
    <source>
        <dbReference type="Proteomes" id="UP000324927"/>
    </source>
</evidence>
<dbReference type="HAMAP" id="MF_01925">
    <property type="entry name" value="P5C_reductase"/>
    <property type="match status" value="1"/>
</dbReference>
<evidence type="ECO:0000256" key="1">
    <source>
        <dbReference type="ARBA" id="ARBA00005525"/>
    </source>
</evidence>
<comment type="pathway">
    <text evidence="4">Amino-acid biosynthesis; L-proline biosynthesis; L-proline from L-glutamate 5-semialdehyde: step 1/1.</text>
</comment>
<dbReference type="FunFam" id="1.10.3730.10:FF:000001">
    <property type="entry name" value="Pyrroline-5-carboxylate reductase"/>
    <property type="match status" value="1"/>
</dbReference>
<comment type="subcellular location">
    <subcellularLocation>
        <location evidence="4">Cytoplasm</location>
    </subcellularLocation>
</comment>
<keyword evidence="4" id="KW-0641">Proline biosynthesis</keyword>
<dbReference type="Pfam" id="PF03807">
    <property type="entry name" value="F420_oxidored"/>
    <property type="match status" value="1"/>
</dbReference>
<comment type="function">
    <text evidence="4">Catalyzes the reduction of 1-pyrroline-5-carboxylate (PCA) to L-proline.</text>
</comment>
<dbReference type="Pfam" id="PF14748">
    <property type="entry name" value="P5CR_dimer"/>
    <property type="match status" value="1"/>
</dbReference>
<dbReference type="UniPathway" id="UPA00098">
    <property type="reaction ID" value="UER00361"/>
</dbReference>
<dbReference type="NCBIfam" id="TIGR00112">
    <property type="entry name" value="proC"/>
    <property type="match status" value="1"/>
</dbReference>
<evidence type="ECO:0000259" key="8">
    <source>
        <dbReference type="Pfam" id="PF14748"/>
    </source>
</evidence>
<keyword evidence="4" id="KW-0028">Amino-acid biosynthesis</keyword>
<dbReference type="GO" id="GO:0004735">
    <property type="term" value="F:pyrroline-5-carboxylate reductase activity"/>
    <property type="evidence" value="ECO:0007669"/>
    <property type="project" value="UniProtKB-UniRule"/>
</dbReference>
<comment type="similarity">
    <text evidence="1 4">Belongs to the pyrroline-5-carboxylate reductase family.</text>
</comment>
<evidence type="ECO:0000313" key="9">
    <source>
        <dbReference type="EMBL" id="KAA0595670.1"/>
    </source>
</evidence>
<dbReference type="SUPFAM" id="SSF51735">
    <property type="entry name" value="NAD(P)-binding Rossmann-fold domains"/>
    <property type="match status" value="1"/>
</dbReference>
<evidence type="ECO:0000256" key="3">
    <source>
        <dbReference type="ARBA" id="ARBA00023002"/>
    </source>
</evidence>
<feature type="domain" description="Pyrroline-5-carboxylate reductase dimerisation" evidence="8">
    <location>
        <begin position="159"/>
        <end position="262"/>
    </location>
</feature>
<dbReference type="RefSeq" id="WP_149231855.1">
    <property type="nucleotide sequence ID" value="NZ_JALJXJ010000006.1"/>
</dbReference>
<dbReference type="GO" id="GO:0005737">
    <property type="term" value="C:cytoplasm"/>
    <property type="evidence" value="ECO:0007669"/>
    <property type="project" value="UniProtKB-SubCell"/>
</dbReference>
<name>A0A5A9GMI6_AZOLI</name>
<comment type="catalytic activity">
    <reaction evidence="4">
        <text>L-proline + NADP(+) = (S)-1-pyrroline-5-carboxylate + NADPH + 2 H(+)</text>
        <dbReference type="Rhea" id="RHEA:14109"/>
        <dbReference type="ChEBI" id="CHEBI:15378"/>
        <dbReference type="ChEBI" id="CHEBI:17388"/>
        <dbReference type="ChEBI" id="CHEBI:57783"/>
        <dbReference type="ChEBI" id="CHEBI:58349"/>
        <dbReference type="ChEBI" id="CHEBI:60039"/>
        <dbReference type="EC" id="1.5.1.2"/>
    </reaction>
</comment>
<evidence type="ECO:0000256" key="4">
    <source>
        <dbReference type="HAMAP-Rule" id="MF_01925"/>
    </source>
</evidence>
<dbReference type="PANTHER" id="PTHR11645">
    <property type="entry name" value="PYRROLINE-5-CARBOXYLATE REDUCTASE"/>
    <property type="match status" value="1"/>
</dbReference>
<proteinExistence type="inferred from homology"/>
<evidence type="ECO:0000256" key="6">
    <source>
        <dbReference type="PIRSR" id="PIRSR000193-1"/>
    </source>
</evidence>
<dbReference type="Gene3D" id="1.10.3730.10">
    <property type="entry name" value="ProC C-terminal domain-like"/>
    <property type="match status" value="1"/>
</dbReference>
<feature type="domain" description="Pyrroline-5-carboxylate reductase catalytic N-terminal" evidence="7">
    <location>
        <begin position="8"/>
        <end position="96"/>
    </location>
</feature>
<dbReference type="InterPro" id="IPR000304">
    <property type="entry name" value="Pyrroline-COOH_reductase"/>
</dbReference>
<comment type="catalytic activity">
    <reaction evidence="4">
        <text>L-proline + NAD(+) = (S)-1-pyrroline-5-carboxylate + NADH + 2 H(+)</text>
        <dbReference type="Rhea" id="RHEA:14105"/>
        <dbReference type="ChEBI" id="CHEBI:15378"/>
        <dbReference type="ChEBI" id="CHEBI:17388"/>
        <dbReference type="ChEBI" id="CHEBI:57540"/>
        <dbReference type="ChEBI" id="CHEBI:57945"/>
        <dbReference type="ChEBI" id="CHEBI:60039"/>
        <dbReference type="EC" id="1.5.1.2"/>
    </reaction>
</comment>
<comment type="caution">
    <text evidence="9">The sequence shown here is derived from an EMBL/GenBank/DDBJ whole genome shotgun (WGS) entry which is preliminary data.</text>
</comment>
<dbReference type="EMBL" id="VTTN01000005">
    <property type="protein sequence ID" value="KAA0595670.1"/>
    <property type="molecule type" value="Genomic_DNA"/>
</dbReference>
<keyword evidence="3 4" id="KW-0560">Oxidoreductase</keyword>
<organism evidence="9 10">
    <name type="scientific">Azospirillum lipoferum</name>
    <dbReference type="NCBI Taxonomy" id="193"/>
    <lineage>
        <taxon>Bacteria</taxon>
        <taxon>Pseudomonadati</taxon>
        <taxon>Pseudomonadota</taxon>
        <taxon>Alphaproteobacteria</taxon>
        <taxon>Rhodospirillales</taxon>
        <taxon>Azospirillaceae</taxon>
        <taxon>Azospirillum</taxon>
    </lineage>
</organism>
<reference evidence="9 10" key="1">
    <citation type="submission" date="2019-08" db="EMBL/GenBank/DDBJ databases">
        <authorList>
            <person name="Grouzdev D."/>
            <person name="Tikhonova E."/>
            <person name="Kravchenko I."/>
        </authorList>
    </citation>
    <scope>NUCLEOTIDE SEQUENCE [LARGE SCALE GENOMIC DNA]</scope>
    <source>
        <strain evidence="9 10">59b</strain>
    </source>
</reference>
<dbReference type="InterPro" id="IPR008927">
    <property type="entry name" value="6-PGluconate_DH-like_C_sf"/>
</dbReference>
<gene>
    <name evidence="4 9" type="primary">proC</name>
    <name evidence="9" type="ORF">FZ942_14825</name>
</gene>
<dbReference type="Gene3D" id="3.40.50.720">
    <property type="entry name" value="NAD(P)-binding Rossmann-like Domain"/>
    <property type="match status" value="1"/>
</dbReference>
<keyword evidence="2 4" id="KW-0521">NADP</keyword>
<protein>
    <recommendedName>
        <fullName evidence="4 5">Pyrroline-5-carboxylate reductase</fullName>
        <shortName evidence="4">P5C reductase</shortName>
        <shortName evidence="4">P5CR</shortName>
        <ecNumber evidence="4 5">1.5.1.2</ecNumber>
    </recommendedName>
    <alternativeName>
        <fullName evidence="4">PCA reductase</fullName>
    </alternativeName>
</protein>
<sequence length="269" mass="28765">MANLIMYGCGHMGFPIAKAILDGRGNEASPLIIVEADREKADLLRRTLACDVVASHRPAPDDALILAVKPVDTRPLADSINHAMGPDNLIVSVMAGVTTAELSECFRTRQVIRTIPNTPCLIGQGITVFCRTPEVTGAHHAHTLRLLGCLGQVVEVPEEAMIDKATGISGSGPAYVFYLAEALRDCAVEMGFSRSDAWSLATETVAGAGALLRARQEDPTTLRHEVMTPKGTTAAAIDHLERHHVGRIMQEAFQASWQRAASLGTNPLG</sequence>
<dbReference type="PIRSF" id="PIRSF000193">
    <property type="entry name" value="Pyrrol-5-carb_rd"/>
    <property type="match status" value="1"/>
</dbReference>
<accession>A0A5A9GMI6</accession>
<keyword evidence="4" id="KW-0963">Cytoplasm</keyword>
<dbReference type="EC" id="1.5.1.2" evidence="4 5"/>
<dbReference type="SUPFAM" id="SSF48179">
    <property type="entry name" value="6-phosphogluconate dehydrogenase C-terminal domain-like"/>
    <property type="match status" value="1"/>
</dbReference>
<keyword evidence="10" id="KW-1185">Reference proteome</keyword>
<evidence type="ECO:0000256" key="2">
    <source>
        <dbReference type="ARBA" id="ARBA00022857"/>
    </source>
</evidence>
<dbReference type="Proteomes" id="UP000324927">
    <property type="component" value="Unassembled WGS sequence"/>
</dbReference>
<dbReference type="InterPro" id="IPR029036">
    <property type="entry name" value="P5CR_dimer"/>
</dbReference>
<dbReference type="AlphaFoldDB" id="A0A5A9GMI6"/>
<evidence type="ECO:0000256" key="5">
    <source>
        <dbReference type="NCBIfam" id="TIGR00112"/>
    </source>
</evidence>
<evidence type="ECO:0000259" key="7">
    <source>
        <dbReference type="Pfam" id="PF03807"/>
    </source>
</evidence>
<dbReference type="InterPro" id="IPR028939">
    <property type="entry name" value="P5C_Rdtase_cat_N"/>
</dbReference>
<dbReference type="InterPro" id="IPR036291">
    <property type="entry name" value="NAD(P)-bd_dom_sf"/>
</dbReference>